<dbReference type="InterPro" id="IPR020140">
    <property type="entry name" value="Uncharacterised_YusG"/>
</dbReference>
<dbReference type="Proteomes" id="UP001589836">
    <property type="component" value="Unassembled WGS sequence"/>
</dbReference>
<dbReference type="Pfam" id="PF10830">
    <property type="entry name" value="DUF2553"/>
    <property type="match status" value="1"/>
</dbReference>
<reference evidence="1 2" key="1">
    <citation type="submission" date="2024-09" db="EMBL/GenBank/DDBJ databases">
        <authorList>
            <person name="Sun Q."/>
            <person name="Mori K."/>
        </authorList>
    </citation>
    <scope>NUCLEOTIDE SEQUENCE [LARGE SCALE GENOMIC DNA]</scope>
    <source>
        <strain evidence="1 2">NCAIM B.02529</strain>
    </source>
</reference>
<name>A0ABV6LLX6_9BACI</name>
<protein>
    <submittedName>
        <fullName evidence="1">DUF2553 family protein</fullName>
    </submittedName>
</protein>
<organism evidence="1 2">
    <name type="scientific">Pontibacillus salicampi</name>
    <dbReference type="NCBI Taxonomy" id="1449801"/>
    <lineage>
        <taxon>Bacteria</taxon>
        <taxon>Bacillati</taxon>
        <taxon>Bacillota</taxon>
        <taxon>Bacilli</taxon>
        <taxon>Bacillales</taxon>
        <taxon>Bacillaceae</taxon>
        <taxon>Pontibacillus</taxon>
    </lineage>
</organism>
<dbReference type="EMBL" id="JBHLTP010000004">
    <property type="protein sequence ID" value="MFC0523406.1"/>
    <property type="molecule type" value="Genomic_DNA"/>
</dbReference>
<comment type="caution">
    <text evidence="1">The sequence shown here is derived from an EMBL/GenBank/DDBJ whole genome shotgun (WGS) entry which is preliminary data.</text>
</comment>
<evidence type="ECO:0000313" key="2">
    <source>
        <dbReference type="Proteomes" id="UP001589836"/>
    </source>
</evidence>
<evidence type="ECO:0000313" key="1">
    <source>
        <dbReference type="EMBL" id="MFC0523406.1"/>
    </source>
</evidence>
<proteinExistence type="predicted"/>
<keyword evidence="2" id="KW-1185">Reference proteome</keyword>
<dbReference type="RefSeq" id="WP_377346161.1">
    <property type="nucleotide sequence ID" value="NZ_JBHLTP010000004.1"/>
</dbReference>
<gene>
    <name evidence="1" type="ORF">ACFFGV_07390</name>
</gene>
<accession>A0ABV6LLX6</accession>
<sequence length="76" mass="8876">MTEKVDITDQVYGKLNGEDLLLYFKQFRIGEVTFVNQKKEYVLVPGYTTENHRIYKIQPKAEPVTQFVEGCDLGWC</sequence>